<evidence type="ECO:0000313" key="1">
    <source>
        <dbReference type="EMBL" id="PVD27665.1"/>
    </source>
</evidence>
<keyword evidence="2" id="KW-1185">Reference proteome</keyword>
<dbReference type="EMBL" id="PZQS01000007">
    <property type="protein sequence ID" value="PVD27665.1"/>
    <property type="molecule type" value="Genomic_DNA"/>
</dbReference>
<name>A0A2T7P2K7_POMCA</name>
<proteinExistence type="predicted"/>
<dbReference type="Proteomes" id="UP000245119">
    <property type="component" value="Linkage Group LG7"/>
</dbReference>
<dbReference type="AlphaFoldDB" id="A0A2T7P2K7"/>
<protein>
    <submittedName>
        <fullName evidence="1">Uncharacterized protein</fullName>
    </submittedName>
</protein>
<organism evidence="1 2">
    <name type="scientific">Pomacea canaliculata</name>
    <name type="common">Golden apple snail</name>
    <dbReference type="NCBI Taxonomy" id="400727"/>
    <lineage>
        <taxon>Eukaryota</taxon>
        <taxon>Metazoa</taxon>
        <taxon>Spiralia</taxon>
        <taxon>Lophotrochozoa</taxon>
        <taxon>Mollusca</taxon>
        <taxon>Gastropoda</taxon>
        <taxon>Caenogastropoda</taxon>
        <taxon>Architaenioglossa</taxon>
        <taxon>Ampullarioidea</taxon>
        <taxon>Ampullariidae</taxon>
        <taxon>Pomacea</taxon>
    </lineage>
</organism>
<sequence length="60" mass="6686">MVALLSLIQDFKLVTDSGNDVLPVVVYLASAMRLVSYAQSSIRFLHSVHAQRSLRPFPAR</sequence>
<evidence type="ECO:0000313" key="2">
    <source>
        <dbReference type="Proteomes" id="UP000245119"/>
    </source>
</evidence>
<reference evidence="1 2" key="1">
    <citation type="submission" date="2018-04" db="EMBL/GenBank/DDBJ databases">
        <title>The genome of golden apple snail Pomacea canaliculata provides insight into stress tolerance and invasive adaptation.</title>
        <authorList>
            <person name="Liu C."/>
            <person name="Liu B."/>
            <person name="Ren Y."/>
            <person name="Zhang Y."/>
            <person name="Wang H."/>
            <person name="Li S."/>
            <person name="Jiang F."/>
            <person name="Yin L."/>
            <person name="Zhang G."/>
            <person name="Qian W."/>
            <person name="Fan W."/>
        </authorList>
    </citation>
    <scope>NUCLEOTIDE SEQUENCE [LARGE SCALE GENOMIC DNA]</scope>
    <source>
        <strain evidence="1">SZHN2017</strain>
        <tissue evidence="1">Muscle</tissue>
    </source>
</reference>
<comment type="caution">
    <text evidence="1">The sequence shown here is derived from an EMBL/GenBank/DDBJ whole genome shotgun (WGS) entry which is preliminary data.</text>
</comment>
<gene>
    <name evidence="1" type="ORF">C0Q70_12832</name>
</gene>
<accession>A0A2T7P2K7</accession>